<organism evidence="2 3">
    <name type="scientific">Mugilogobius chulae</name>
    <name type="common">yellowstripe goby</name>
    <dbReference type="NCBI Taxonomy" id="88201"/>
    <lineage>
        <taxon>Eukaryota</taxon>
        <taxon>Metazoa</taxon>
        <taxon>Chordata</taxon>
        <taxon>Craniata</taxon>
        <taxon>Vertebrata</taxon>
        <taxon>Euteleostomi</taxon>
        <taxon>Actinopterygii</taxon>
        <taxon>Neopterygii</taxon>
        <taxon>Teleostei</taxon>
        <taxon>Neoteleostei</taxon>
        <taxon>Acanthomorphata</taxon>
        <taxon>Gobiaria</taxon>
        <taxon>Gobiiformes</taxon>
        <taxon>Gobioidei</taxon>
        <taxon>Gobiidae</taxon>
        <taxon>Gobionellinae</taxon>
        <taxon>Mugilogobius</taxon>
    </lineage>
</organism>
<proteinExistence type="predicted"/>
<gene>
    <name evidence="2" type="ORF">WMY93_026125</name>
</gene>
<comment type="caution">
    <text evidence="2">The sequence shown here is derived from an EMBL/GenBank/DDBJ whole genome shotgun (WGS) entry which is preliminary data.</text>
</comment>
<dbReference type="EMBL" id="JBBPFD010000019">
    <property type="protein sequence ID" value="KAK7886504.1"/>
    <property type="molecule type" value="Genomic_DNA"/>
</dbReference>
<feature type="region of interest" description="Disordered" evidence="1">
    <location>
        <begin position="1"/>
        <end position="47"/>
    </location>
</feature>
<feature type="compositionally biased region" description="Low complexity" evidence="1">
    <location>
        <begin position="1"/>
        <end position="18"/>
    </location>
</feature>
<dbReference type="Proteomes" id="UP001460270">
    <property type="component" value="Unassembled WGS sequence"/>
</dbReference>
<evidence type="ECO:0000256" key="1">
    <source>
        <dbReference type="SAM" id="MobiDB-lite"/>
    </source>
</evidence>
<evidence type="ECO:0000313" key="3">
    <source>
        <dbReference type="Proteomes" id="UP001460270"/>
    </source>
</evidence>
<feature type="compositionally biased region" description="Basic residues" evidence="1">
    <location>
        <begin position="23"/>
        <end position="32"/>
    </location>
</feature>
<protein>
    <submittedName>
        <fullName evidence="2">Uncharacterized protein</fullName>
    </submittedName>
</protein>
<evidence type="ECO:0000313" key="2">
    <source>
        <dbReference type="EMBL" id="KAK7886504.1"/>
    </source>
</evidence>
<keyword evidence="3" id="KW-1185">Reference proteome</keyword>
<dbReference type="AlphaFoldDB" id="A0AAW0N011"/>
<accession>A0AAW0N011</accession>
<name>A0AAW0N011_9GOBI</name>
<reference evidence="3" key="1">
    <citation type="submission" date="2024-04" db="EMBL/GenBank/DDBJ databases">
        <title>Salinicola lusitanus LLJ914,a marine bacterium isolated from the Okinawa Trough.</title>
        <authorList>
            <person name="Li J."/>
        </authorList>
    </citation>
    <scope>NUCLEOTIDE SEQUENCE [LARGE SCALE GENOMIC DNA]</scope>
</reference>
<sequence>MSKSSPKSSSKSLTLKSNSRPKPVPHKSKSSSKVHSDSVVHGASVSTTLPSTPNSSFGLAWTPAAKKQTHIQFKVLLITLKALHNLAPPDLTDLLHRYTTARSLRFSDSNLLLLPCRIRLRTWGNRTFSIAAPNQWNMLPQQLRDCTDLTTFKKNLKTQLFKSDFNV</sequence>